<reference evidence="2" key="1">
    <citation type="submission" date="2023-03" db="EMBL/GenBank/DDBJ databases">
        <authorList>
            <person name="Steffen K."/>
            <person name="Cardenas P."/>
        </authorList>
    </citation>
    <scope>NUCLEOTIDE SEQUENCE</scope>
</reference>
<organism evidence="2 3">
    <name type="scientific">Geodia barretti</name>
    <name type="common">Barrett's horny sponge</name>
    <dbReference type="NCBI Taxonomy" id="519541"/>
    <lineage>
        <taxon>Eukaryota</taxon>
        <taxon>Metazoa</taxon>
        <taxon>Porifera</taxon>
        <taxon>Demospongiae</taxon>
        <taxon>Heteroscleromorpha</taxon>
        <taxon>Tetractinellida</taxon>
        <taxon>Astrophorina</taxon>
        <taxon>Geodiidae</taxon>
        <taxon>Geodia</taxon>
    </lineage>
</organism>
<dbReference type="InterPro" id="IPR038136">
    <property type="entry name" value="CofD-like_dom_sf"/>
</dbReference>
<name>A0AA35QZ02_GEOBA</name>
<keyword evidence="3" id="KW-1185">Reference proteome</keyword>
<keyword evidence="1" id="KW-0963">Cytoplasm</keyword>
<dbReference type="Pfam" id="PF01933">
    <property type="entry name" value="CofD"/>
    <property type="match status" value="1"/>
</dbReference>
<evidence type="ECO:0000313" key="3">
    <source>
        <dbReference type="Proteomes" id="UP001174909"/>
    </source>
</evidence>
<accession>A0AA35QZ02</accession>
<proteinExistence type="inferred from homology"/>
<dbReference type="InterPro" id="IPR002882">
    <property type="entry name" value="CofD"/>
</dbReference>
<protein>
    <submittedName>
        <fullName evidence="2">Gluconeogenesis factor</fullName>
    </submittedName>
</protein>
<dbReference type="GO" id="GO:0043743">
    <property type="term" value="F:LPPG:FO 2-phospho-L-lactate transferase activity"/>
    <property type="evidence" value="ECO:0007669"/>
    <property type="project" value="InterPro"/>
</dbReference>
<dbReference type="Gene3D" id="3.40.50.10680">
    <property type="entry name" value="CofD-like domains"/>
    <property type="match status" value="1"/>
</dbReference>
<sequence length="362" mass="38730">MTNKKIVVVGGGTGNHTTLTGLRSRECDVTAIVAMTDSGGSSGRLREEMGHLPPGDLRRCLMALASDSAESNLMRQLFDYRFSTGDGLNGHSFGNLLLAALTEVTGDTITAIDEAARILGIGGTVLPVTLTRSTLRARLVDRSELIGESAIDLRNEKLDVAIDYIHLDPKAYVYPPVLDAIAEADAIVLGPGDIYTSVLPNLLVEDVAQSINDSDAIKVHVCNLMTKPNESDGFRSSDFLALLMEYLGTSQPLDFLLVNNTPIPRRLLERYAAEGQHPVAADDSASLTMVGRIVERPLLAPGVFIRHSPAALAQAIMDLVDSSDRARKEPLPAPLVFDCDDFGDTFVPEATMTVGSANADGD</sequence>
<gene>
    <name evidence="2" type="ORF">GBAR_LOCUS2201</name>
</gene>
<dbReference type="HAMAP" id="MF_00973">
    <property type="entry name" value="Gluconeogen_factor"/>
    <property type="match status" value="1"/>
</dbReference>
<dbReference type="PANTHER" id="PTHR30135">
    <property type="entry name" value="UNCHARACTERIZED PROTEIN YVCK-RELATED"/>
    <property type="match status" value="1"/>
</dbReference>
<dbReference type="AlphaFoldDB" id="A0AA35QZ02"/>
<dbReference type="NCBIfam" id="TIGR01826">
    <property type="entry name" value="CofD_related"/>
    <property type="match status" value="1"/>
</dbReference>
<dbReference type="PANTHER" id="PTHR30135:SF3">
    <property type="entry name" value="GLUCONEOGENESIS FACTOR-RELATED"/>
    <property type="match status" value="1"/>
</dbReference>
<dbReference type="Proteomes" id="UP001174909">
    <property type="component" value="Unassembled WGS sequence"/>
</dbReference>
<dbReference type="EMBL" id="CASHTH010000322">
    <property type="protein sequence ID" value="CAI7997653.1"/>
    <property type="molecule type" value="Genomic_DNA"/>
</dbReference>
<dbReference type="CDD" id="cd07187">
    <property type="entry name" value="YvcK_like"/>
    <property type="match status" value="1"/>
</dbReference>
<dbReference type="InterPro" id="IPR010119">
    <property type="entry name" value="Gluconeogen_factor"/>
</dbReference>
<evidence type="ECO:0000256" key="1">
    <source>
        <dbReference type="ARBA" id="ARBA00022490"/>
    </source>
</evidence>
<evidence type="ECO:0000313" key="2">
    <source>
        <dbReference type="EMBL" id="CAI7997653.1"/>
    </source>
</evidence>
<comment type="caution">
    <text evidence="2">The sequence shown here is derived from an EMBL/GenBank/DDBJ whole genome shotgun (WGS) entry which is preliminary data.</text>
</comment>
<dbReference type="SUPFAM" id="SSF142338">
    <property type="entry name" value="CofD-like"/>
    <property type="match status" value="1"/>
</dbReference>